<keyword evidence="4" id="KW-1185">Reference proteome</keyword>
<feature type="region of interest" description="Disordered" evidence="1">
    <location>
        <begin position="160"/>
        <end position="182"/>
    </location>
</feature>
<feature type="region of interest" description="Disordered" evidence="1">
    <location>
        <begin position="197"/>
        <end position="231"/>
    </location>
</feature>
<dbReference type="Gene3D" id="1.20.1270.220">
    <property type="match status" value="1"/>
</dbReference>
<dbReference type="Pfam" id="PF17035">
    <property type="entry name" value="BET"/>
    <property type="match status" value="1"/>
</dbReference>
<dbReference type="PROSITE" id="PS51525">
    <property type="entry name" value="NET"/>
    <property type="match status" value="1"/>
</dbReference>
<dbReference type="PANTHER" id="PTHR22880">
    <property type="entry name" value="FALZ-RELATED BROMODOMAIN-CONTAINING PROTEINS"/>
    <property type="match status" value="1"/>
</dbReference>
<feature type="compositionally biased region" description="Basic and acidic residues" evidence="1">
    <location>
        <begin position="89"/>
        <end position="99"/>
    </location>
</feature>
<protein>
    <submittedName>
        <fullName evidence="3">Bromodomain-containing protein 4</fullName>
    </submittedName>
</protein>
<sequence length="261" mass="29065">MLKAVHEQLAALSQPQQNKPKKKEKDKKEKKKEKHKKKEEVEENKKSKAKELPPKKTKKNNTSNNNTSKKEPAPMKSKPPPTYESEEEDKCKPMSYEEKRQLSLDINKLPGEKLGRVVHIIQSREPSLKNSNPDEIEIDFETLKPSTLRELERYVTSCLRKKRKPQGALGHPGAVGGGVPIPGFCVRTTEKVDVIAGSSKMKGFSSSESESTSESSSSDSEDSETVPSPCSMGVLLHPLVRLSSSFDTGGEQMLRLAQRRG</sequence>
<evidence type="ECO:0000313" key="4">
    <source>
        <dbReference type="Proteomes" id="UP001165941"/>
    </source>
</evidence>
<evidence type="ECO:0000313" key="3">
    <source>
        <dbReference type="EMBL" id="NIG61002.1"/>
    </source>
</evidence>
<dbReference type="Proteomes" id="UP001165941">
    <property type="component" value="Unassembled WGS sequence"/>
</dbReference>
<feature type="region of interest" description="Disordered" evidence="1">
    <location>
        <begin position="1"/>
        <end position="99"/>
    </location>
</feature>
<dbReference type="InterPro" id="IPR027353">
    <property type="entry name" value="NET_dom"/>
</dbReference>
<evidence type="ECO:0000259" key="2">
    <source>
        <dbReference type="PROSITE" id="PS51525"/>
    </source>
</evidence>
<dbReference type="InterPro" id="IPR050935">
    <property type="entry name" value="Bromo_chromatin_reader"/>
</dbReference>
<gene>
    <name evidence="3" type="ORF">BU61_9182</name>
</gene>
<accession>A0ABX0SAF5</accession>
<dbReference type="EMBL" id="PGGH01241400">
    <property type="protein sequence ID" value="NIG61002.1"/>
    <property type="molecule type" value="Genomic_DNA"/>
</dbReference>
<organism evidence="3 4">
    <name type="scientific">Pontoporia blainvillei</name>
    <name type="common">Franciscana</name>
    <name type="synonym">Delphinus blainvillei</name>
    <dbReference type="NCBI Taxonomy" id="48723"/>
    <lineage>
        <taxon>Eukaryota</taxon>
        <taxon>Metazoa</taxon>
        <taxon>Chordata</taxon>
        <taxon>Craniata</taxon>
        <taxon>Vertebrata</taxon>
        <taxon>Euteleostomi</taxon>
        <taxon>Mammalia</taxon>
        <taxon>Eutheria</taxon>
        <taxon>Laurasiatheria</taxon>
        <taxon>Artiodactyla</taxon>
        <taxon>Whippomorpha</taxon>
        <taxon>Cetacea</taxon>
        <taxon>Odontoceti</taxon>
        <taxon>Pontoporiidae</taxon>
        <taxon>Pontoporia</taxon>
    </lineage>
</organism>
<reference evidence="3" key="1">
    <citation type="submission" date="2018-05" db="EMBL/GenBank/DDBJ databases">
        <authorList>
            <person name="Pedro S.L.S."/>
            <person name="Freitas R.C."/>
            <person name="Barreto A.S."/>
            <person name="Lima A.O.S."/>
        </authorList>
    </citation>
    <scope>NUCLEOTIDE SEQUENCE</scope>
    <source>
        <strain evidence="3">BP203</strain>
        <tissue evidence="3">Muscle</tissue>
    </source>
</reference>
<dbReference type="InterPro" id="IPR038336">
    <property type="entry name" value="NET_sf"/>
</dbReference>
<dbReference type="PANTHER" id="PTHR22880:SF143">
    <property type="entry name" value="BROMODOMAIN-CONTAINING PROTEIN 4"/>
    <property type="match status" value="1"/>
</dbReference>
<evidence type="ECO:0000256" key="1">
    <source>
        <dbReference type="SAM" id="MobiDB-lite"/>
    </source>
</evidence>
<feature type="domain" description="NET" evidence="2">
    <location>
        <begin position="84"/>
        <end position="166"/>
    </location>
</feature>
<proteinExistence type="predicted"/>
<comment type="caution">
    <text evidence="3">The sequence shown here is derived from an EMBL/GenBank/DDBJ whole genome shotgun (WGS) entry which is preliminary data.</text>
</comment>
<feature type="compositionally biased region" description="Basic residues" evidence="1">
    <location>
        <begin position="19"/>
        <end position="37"/>
    </location>
</feature>
<feature type="compositionally biased region" description="Low complexity" evidence="1">
    <location>
        <begin position="205"/>
        <end position="218"/>
    </location>
</feature>
<name>A0ABX0SAF5_PONBL</name>
<feature type="compositionally biased region" description="Basic and acidic residues" evidence="1">
    <location>
        <begin position="38"/>
        <end position="54"/>
    </location>
</feature>